<dbReference type="RefSeq" id="WP_084020871.1">
    <property type="nucleotide sequence ID" value="NZ_JACIDC010000006.1"/>
</dbReference>
<comment type="similarity">
    <text evidence="1">Belongs to the UPF0065 (bug) family.</text>
</comment>
<name>A0A7W6N8K6_9HYPH</name>
<gene>
    <name evidence="2" type="ORF">GGR34_002141</name>
</gene>
<dbReference type="Gene3D" id="3.40.190.150">
    <property type="entry name" value="Bordetella uptake gene, domain 1"/>
    <property type="match status" value="1"/>
</dbReference>
<dbReference type="Proteomes" id="UP000519439">
    <property type="component" value="Unassembled WGS sequence"/>
</dbReference>
<evidence type="ECO:0000256" key="1">
    <source>
        <dbReference type="ARBA" id="ARBA00006987"/>
    </source>
</evidence>
<dbReference type="InterPro" id="IPR042100">
    <property type="entry name" value="Bug_dom1"/>
</dbReference>
<dbReference type="Gene3D" id="3.40.190.10">
    <property type="entry name" value="Periplasmic binding protein-like II"/>
    <property type="match status" value="1"/>
</dbReference>
<dbReference type="AlphaFoldDB" id="A0A7W6N8K6"/>
<dbReference type="Pfam" id="PF03401">
    <property type="entry name" value="TctC"/>
    <property type="match status" value="1"/>
</dbReference>
<organism evidence="2 3">
    <name type="scientific">Microvirga flocculans</name>
    <dbReference type="NCBI Taxonomy" id="217168"/>
    <lineage>
        <taxon>Bacteria</taxon>
        <taxon>Pseudomonadati</taxon>
        <taxon>Pseudomonadota</taxon>
        <taxon>Alphaproteobacteria</taxon>
        <taxon>Hyphomicrobiales</taxon>
        <taxon>Methylobacteriaceae</taxon>
        <taxon>Microvirga</taxon>
    </lineage>
</organism>
<evidence type="ECO:0000313" key="2">
    <source>
        <dbReference type="EMBL" id="MBB4040488.1"/>
    </source>
</evidence>
<reference evidence="2 3" key="1">
    <citation type="submission" date="2020-08" db="EMBL/GenBank/DDBJ databases">
        <title>Genomic Encyclopedia of Type Strains, Phase IV (KMG-IV): sequencing the most valuable type-strain genomes for metagenomic binning, comparative biology and taxonomic classification.</title>
        <authorList>
            <person name="Goeker M."/>
        </authorList>
    </citation>
    <scope>NUCLEOTIDE SEQUENCE [LARGE SCALE GENOMIC DNA]</scope>
    <source>
        <strain evidence="2 3">DSM 15743</strain>
    </source>
</reference>
<keyword evidence="2" id="KW-0675">Receptor</keyword>
<dbReference type="InterPro" id="IPR005064">
    <property type="entry name" value="BUG"/>
</dbReference>
<dbReference type="PANTHER" id="PTHR42928">
    <property type="entry name" value="TRICARBOXYLATE-BINDING PROTEIN"/>
    <property type="match status" value="1"/>
</dbReference>
<accession>A0A7W6N8K6</accession>
<evidence type="ECO:0000313" key="3">
    <source>
        <dbReference type="Proteomes" id="UP000519439"/>
    </source>
</evidence>
<sequence>MLKLSRRELLAGAIATGALAINNRALAGAEWPQAMMIKWLIGLPPGGGADAITRAIADRLSKSIGQSVVIENRAGANQTLATHAVAQAEPDGYSLVTFAGPTLYSRPVSEIDKGLEAVSLIGRGPMILAGTTKRPTPDLKSLIQAAKDDPSAWSFASPGHATAPHIVGELFNKRAGTKINHVAYRGGGQSINDAIAGHVPLIIIGPGPSKPHIDAGLLRPYAVTTKTRYSLLPDVPTFDELGFPDFDLAQWNGVKIRSGTDRKIVDRLSLEINRIVQTPEMKDFILNQGLHPVGSTPEEFAAFYRADKSKWSEIVRELGITLS</sequence>
<dbReference type="CDD" id="cd07012">
    <property type="entry name" value="PBP2_Bug_TTT"/>
    <property type="match status" value="1"/>
</dbReference>
<keyword evidence="3" id="KW-1185">Reference proteome</keyword>
<dbReference type="PANTHER" id="PTHR42928:SF5">
    <property type="entry name" value="BLR1237 PROTEIN"/>
    <property type="match status" value="1"/>
</dbReference>
<dbReference type="PIRSF" id="PIRSF017082">
    <property type="entry name" value="YflP"/>
    <property type="match status" value="1"/>
</dbReference>
<proteinExistence type="inferred from homology"/>
<dbReference type="EMBL" id="JACIDC010000006">
    <property type="protein sequence ID" value="MBB4040488.1"/>
    <property type="molecule type" value="Genomic_DNA"/>
</dbReference>
<comment type="caution">
    <text evidence="2">The sequence shown here is derived from an EMBL/GenBank/DDBJ whole genome shotgun (WGS) entry which is preliminary data.</text>
</comment>
<protein>
    <submittedName>
        <fullName evidence="2">Tripartite-type tricarboxylate transporter receptor subunit TctC</fullName>
    </submittedName>
</protein>